<reference evidence="3" key="2">
    <citation type="submission" date="2019-11" db="UniProtKB">
        <authorList>
            <consortium name="WormBaseParasite"/>
        </authorList>
    </citation>
    <scope>IDENTIFICATION</scope>
</reference>
<sequence>MPALGWNERAVSAKKIVAVLMICVCLTEGMRHRRRLSEYPPNRIAEMTLEPRLDTEPDRLCGLHPFDVLISSLLQNAPSNDSTNVMMLSSAVTSLYRTQPDFYGFLMRCTSAWNACQRRRMVAVVDEEAEQASNAQPWRLLCTTGLALQHRDTSAAK</sequence>
<dbReference type="EMBL" id="UXSR01000563">
    <property type="protein sequence ID" value="VDD76938.1"/>
    <property type="molecule type" value="Genomic_DNA"/>
</dbReference>
<evidence type="ECO:0000313" key="3">
    <source>
        <dbReference type="WBParaSite" id="MCU_009861-RA"/>
    </source>
</evidence>
<dbReference type="OrthoDB" id="6260191at2759"/>
<protein>
    <submittedName>
        <fullName evidence="3">Secreted protein</fullName>
    </submittedName>
</protein>
<accession>A0A0R3U7X0</accession>
<name>A0A0R3U7X0_MESCO</name>
<dbReference type="Proteomes" id="UP000267029">
    <property type="component" value="Unassembled WGS sequence"/>
</dbReference>
<organism evidence="3">
    <name type="scientific">Mesocestoides corti</name>
    <name type="common">Flatworm</name>
    <dbReference type="NCBI Taxonomy" id="53468"/>
    <lineage>
        <taxon>Eukaryota</taxon>
        <taxon>Metazoa</taxon>
        <taxon>Spiralia</taxon>
        <taxon>Lophotrochozoa</taxon>
        <taxon>Platyhelminthes</taxon>
        <taxon>Cestoda</taxon>
        <taxon>Eucestoda</taxon>
        <taxon>Cyclophyllidea</taxon>
        <taxon>Mesocestoididae</taxon>
        <taxon>Mesocestoides</taxon>
    </lineage>
</organism>
<evidence type="ECO:0000313" key="1">
    <source>
        <dbReference type="EMBL" id="VDD76938.1"/>
    </source>
</evidence>
<evidence type="ECO:0000313" key="2">
    <source>
        <dbReference type="Proteomes" id="UP000267029"/>
    </source>
</evidence>
<proteinExistence type="predicted"/>
<keyword evidence="2" id="KW-1185">Reference proteome</keyword>
<reference evidence="1 2" key="1">
    <citation type="submission" date="2018-10" db="EMBL/GenBank/DDBJ databases">
        <authorList>
            <consortium name="Pathogen Informatics"/>
        </authorList>
    </citation>
    <scope>NUCLEOTIDE SEQUENCE [LARGE SCALE GENOMIC DNA]</scope>
</reference>
<gene>
    <name evidence="1" type="ORF">MCOS_LOCUS2941</name>
</gene>
<dbReference type="WBParaSite" id="MCU_009861-RA">
    <property type="protein sequence ID" value="MCU_009861-RA"/>
    <property type="gene ID" value="MCU_009861"/>
</dbReference>
<dbReference type="AlphaFoldDB" id="A0A0R3U7X0"/>